<dbReference type="KEGG" id="sera:Ser39006_002065"/>
<keyword evidence="1" id="KW-1133">Transmembrane helix</keyword>
<dbReference type="AlphaFoldDB" id="A0A2I5T2A6"/>
<keyword evidence="1" id="KW-0472">Membrane</keyword>
<dbReference type="EMBL" id="CP025085">
    <property type="protein sequence ID" value="AUG98716.1"/>
    <property type="molecule type" value="Genomic_DNA"/>
</dbReference>
<accession>A0A2I5T2A6</accession>
<proteinExistence type="predicted"/>
<keyword evidence="1" id="KW-0812">Transmembrane</keyword>
<dbReference type="Proteomes" id="UP000017700">
    <property type="component" value="Chromosome"/>
</dbReference>
<keyword evidence="4" id="KW-1185">Reference proteome</keyword>
<dbReference type="STRING" id="104623.Ser39006_00543"/>
<reference evidence="3" key="2">
    <citation type="submission" date="2013-09" db="EMBL/GenBank/DDBJ databases">
        <authorList>
            <person name="Wang G."/>
            <person name="Yang Y."/>
            <person name="Su Y."/>
        </authorList>
    </citation>
    <scope>NUCLEOTIDE SEQUENCE</scope>
    <source>
        <strain evidence="3">ATCC 39006</strain>
    </source>
</reference>
<evidence type="ECO:0000313" key="3">
    <source>
        <dbReference type="EMBL" id="AUH03031.1"/>
    </source>
</evidence>
<name>A0A2I5T2A6_SERS3</name>
<sequence>MHKRHQIGKGFLVLAGIILLACIAQRIANQHSLYLSHAHEMVTLADQSDKIAPVSPCQLSAHSLLMTQPLFFESPLLFLGSLLAFLAFFIQPIKQLTSYPPEREHPPPVLRIHLKNCVFRE</sequence>
<reference evidence="3 4" key="1">
    <citation type="journal article" date="2013" name="Genome Announc.">
        <title>Draft genome sequence of Serratia sp. strain ATCC 39006, a model bacterium for analysis of the biosynthesis and regulation of prodigiosin, a carbapenem, and gas vesicles.</title>
        <authorList>
            <person name="Fineran P.C."/>
            <person name="Iglesias Cans M.C."/>
            <person name="Ramsay J.P."/>
            <person name="Wilf N.M."/>
            <person name="Cossyleon D."/>
            <person name="McNeil M.B."/>
            <person name="Williamson N.R."/>
            <person name="Monson R.E."/>
            <person name="Becher S.A."/>
            <person name="Stanton J.A."/>
            <person name="Brugger K."/>
            <person name="Brown S.D."/>
            <person name="Salmond G.P."/>
        </authorList>
    </citation>
    <scope>NUCLEOTIDE SEQUENCE [LARGE SCALE GENOMIC DNA]</scope>
    <source>
        <strain evidence="3">ATCC 39006</strain>
        <strain evidence="4">ATCC 39006 / SC 11482</strain>
    </source>
</reference>
<dbReference type="KEGG" id="serq:CWC46_02065"/>
<feature type="transmembrane region" description="Helical" evidence="1">
    <location>
        <begin position="70"/>
        <end position="90"/>
    </location>
</feature>
<evidence type="ECO:0000256" key="1">
    <source>
        <dbReference type="SAM" id="Phobius"/>
    </source>
</evidence>
<gene>
    <name evidence="2" type="ORF">CWC46_02065</name>
    <name evidence="3" type="ORF">Ser39006_002065</name>
</gene>
<evidence type="ECO:0000313" key="2">
    <source>
        <dbReference type="EMBL" id="AUG98716.1"/>
    </source>
</evidence>
<dbReference type="OrthoDB" id="6556404at2"/>
<dbReference type="PROSITE" id="PS51257">
    <property type="entry name" value="PROKAR_LIPOPROTEIN"/>
    <property type="match status" value="1"/>
</dbReference>
<reference evidence="2 5" key="3">
    <citation type="submission" date="2017-11" db="EMBL/GenBank/DDBJ databases">
        <title>Complete genome sequence of Serratia sp. ATCC 39006 LacA.</title>
        <authorList>
            <person name="Hampton H.G."/>
            <person name="Jackson S.A."/>
            <person name="Jauregui R."/>
            <person name="Poulter G.T.M."/>
            <person name="Salmond G.P.C."/>
            <person name="Fineran P.C."/>
        </authorList>
    </citation>
    <scope>NUCLEOTIDE SEQUENCE [LARGE SCALE GENOMIC DNA]</scope>
    <source>
        <strain evidence="2 5">ATCC 39006</strain>
    </source>
</reference>
<dbReference type="Proteomes" id="UP000233778">
    <property type="component" value="Chromosome"/>
</dbReference>
<protein>
    <submittedName>
        <fullName evidence="3">Copper resistance protein</fullName>
    </submittedName>
</protein>
<reference evidence="3" key="4">
    <citation type="submission" date="2017-11" db="EMBL/GenBank/DDBJ databases">
        <title>Complete genome sequence of Serratia sp. ATCC 39006.</title>
        <authorList>
            <person name="Hampton H.G."/>
            <person name="Jackson S.A."/>
            <person name="Jauregui R."/>
            <person name="Poulter G.T.M."/>
            <person name="Salmond G.P.C."/>
            <person name="Fineran P.C."/>
        </authorList>
    </citation>
    <scope>NUCLEOTIDE SEQUENCE</scope>
    <source>
        <strain evidence="3">ATCC 39006</strain>
    </source>
</reference>
<evidence type="ECO:0000313" key="5">
    <source>
        <dbReference type="Proteomes" id="UP000233778"/>
    </source>
</evidence>
<dbReference type="EMBL" id="CP025084">
    <property type="protein sequence ID" value="AUH03031.1"/>
    <property type="molecule type" value="Genomic_DNA"/>
</dbReference>
<evidence type="ECO:0000313" key="4">
    <source>
        <dbReference type="Proteomes" id="UP000017700"/>
    </source>
</evidence>
<organism evidence="3 4">
    <name type="scientific">Serratia sp. (strain ATCC 39006)</name>
    <name type="common">Prodigiosinella confusarubida</name>
    <dbReference type="NCBI Taxonomy" id="104623"/>
    <lineage>
        <taxon>Bacteria</taxon>
        <taxon>Pseudomonadati</taxon>
        <taxon>Pseudomonadota</taxon>
        <taxon>Gammaproteobacteria</taxon>
        <taxon>Enterobacterales</taxon>
        <taxon>Pectobacteriaceae</taxon>
        <taxon>Prodigiosinella</taxon>
    </lineage>
</organism>